<dbReference type="STRING" id="592010.GCWU000182_001527"/>
<evidence type="ECO:0000256" key="3">
    <source>
        <dbReference type="ARBA" id="ARBA00022490"/>
    </source>
</evidence>
<dbReference type="InterPro" id="IPR004720">
    <property type="entry name" value="PTS_IIB_sorbose-sp"/>
</dbReference>
<keyword evidence="6" id="KW-0598">Phosphotransferase system</keyword>
<dbReference type="GO" id="GO:0016301">
    <property type="term" value="F:kinase activity"/>
    <property type="evidence" value="ECO:0007669"/>
    <property type="project" value="UniProtKB-KW"/>
</dbReference>
<dbReference type="InterPro" id="IPR036667">
    <property type="entry name" value="PTS_IIB_sorbose-sp_sf"/>
</dbReference>
<dbReference type="GO" id="GO:0005737">
    <property type="term" value="C:cytoplasm"/>
    <property type="evidence" value="ECO:0007669"/>
    <property type="project" value="UniProtKB-SubCell"/>
</dbReference>
<evidence type="ECO:0000256" key="7">
    <source>
        <dbReference type="ARBA" id="ARBA00022777"/>
    </source>
</evidence>
<comment type="subcellular location">
    <subcellularLocation>
        <location evidence="1">Cytoplasm</location>
    </subcellularLocation>
</comment>
<dbReference type="GO" id="GO:0009401">
    <property type="term" value="P:phosphoenolpyruvate-dependent sugar phosphotransferase system"/>
    <property type="evidence" value="ECO:0007669"/>
    <property type="project" value="UniProtKB-KW"/>
</dbReference>
<dbReference type="HOGENOM" id="CLU_116175_2_1_9"/>
<dbReference type="Proteomes" id="UP000019050">
    <property type="component" value="Unassembled WGS sequence"/>
</dbReference>
<keyword evidence="7" id="KW-0418">Kinase</keyword>
<accession>W1Q2R1</accession>
<dbReference type="GeneID" id="84818025"/>
<dbReference type="Gene3D" id="3.40.35.10">
    <property type="entry name" value="Phosphotransferase system, sorbose subfamily IIB component"/>
    <property type="match status" value="1"/>
</dbReference>
<dbReference type="PROSITE" id="PS51101">
    <property type="entry name" value="PTS_EIIB_TYPE_4"/>
    <property type="match status" value="1"/>
</dbReference>
<reference evidence="9" key="1">
    <citation type="submission" date="2013-06" db="EMBL/GenBank/DDBJ databases">
        <authorList>
            <person name="Weinstock G."/>
            <person name="Sodergren E."/>
            <person name="Clifton S."/>
            <person name="Fulton L."/>
            <person name="Fulton B."/>
            <person name="Courtney L."/>
            <person name="Fronick C."/>
            <person name="Harrison M."/>
            <person name="Strong C."/>
            <person name="Farmer C."/>
            <person name="Delahaunty K."/>
            <person name="Markovic C."/>
            <person name="Hall O."/>
            <person name="Minx P."/>
            <person name="Tomlinson C."/>
            <person name="Mitreva M."/>
            <person name="Nelson J."/>
            <person name="Hou S."/>
            <person name="Wollam A."/>
            <person name="Pepin K.H."/>
            <person name="Johnson M."/>
            <person name="Bhonagiri V."/>
            <person name="Nash W.E."/>
            <person name="Warren W."/>
            <person name="Chinwalla A."/>
            <person name="Mardis E.R."/>
            <person name="Wilson R.K."/>
        </authorList>
    </citation>
    <scope>NUCLEOTIDE SEQUENCE [LARGE SCALE GENOMIC DNA]</scope>
    <source>
        <strain evidence="9">ATCC 49176</strain>
    </source>
</reference>
<name>W1Q2R1_ABIDE</name>
<keyword evidence="5" id="KW-0808">Transferase</keyword>
<dbReference type="SUPFAM" id="SSF52728">
    <property type="entry name" value="PTS IIb component"/>
    <property type="match status" value="1"/>
</dbReference>
<keyword evidence="2" id="KW-0813">Transport</keyword>
<keyword evidence="4" id="KW-0762">Sugar transport</keyword>
<evidence type="ECO:0000313" key="9">
    <source>
        <dbReference type="EMBL" id="ESK65366.1"/>
    </source>
</evidence>
<feature type="domain" description="PTS EIIB type-4" evidence="8">
    <location>
        <begin position="1"/>
        <end position="154"/>
    </location>
</feature>
<evidence type="ECO:0000256" key="2">
    <source>
        <dbReference type="ARBA" id="ARBA00022448"/>
    </source>
</evidence>
<dbReference type="Pfam" id="PF03830">
    <property type="entry name" value="PTSIIB_sorb"/>
    <property type="match status" value="1"/>
</dbReference>
<evidence type="ECO:0000313" key="10">
    <source>
        <dbReference type="Proteomes" id="UP000019050"/>
    </source>
</evidence>
<evidence type="ECO:0000256" key="6">
    <source>
        <dbReference type="ARBA" id="ARBA00022683"/>
    </source>
</evidence>
<dbReference type="GO" id="GO:0008982">
    <property type="term" value="F:protein-N(PI)-phosphohistidine-sugar phosphotransferase activity"/>
    <property type="evidence" value="ECO:0007669"/>
    <property type="project" value="InterPro"/>
</dbReference>
<keyword evidence="10" id="KW-1185">Reference proteome</keyword>
<sequence length="154" mass="17289">MPTIEMARVDNRLIHGQISVRWCSKLEINTIIVINDALAQNKVQQGLLDMAVPDDYPTRYYSLQGAIDKLPNLSSDKKILLIFENIRDLQSIVAAGIKIPYINIGNLDMSPGKRHIAASTSLSQEEMDWLTSQAQSGTKVEVRRIPSEDATYEF</sequence>
<dbReference type="OrthoDB" id="9788818at2"/>
<dbReference type="AlphaFoldDB" id="W1Q2R1"/>
<proteinExistence type="predicted"/>
<dbReference type="RefSeq" id="WP_023392169.1">
    <property type="nucleotide sequence ID" value="NZ_KI535340.1"/>
</dbReference>
<protein>
    <submittedName>
        <fullName evidence="9">PTS system sorbose subfamily IIB component</fullName>
    </submittedName>
</protein>
<organism evidence="9 10">
    <name type="scientific">Abiotrophia defectiva ATCC 49176</name>
    <dbReference type="NCBI Taxonomy" id="592010"/>
    <lineage>
        <taxon>Bacteria</taxon>
        <taxon>Bacillati</taxon>
        <taxon>Bacillota</taxon>
        <taxon>Bacilli</taxon>
        <taxon>Lactobacillales</taxon>
        <taxon>Aerococcaceae</taxon>
        <taxon>Abiotrophia</taxon>
    </lineage>
</organism>
<evidence type="ECO:0000256" key="1">
    <source>
        <dbReference type="ARBA" id="ARBA00004496"/>
    </source>
</evidence>
<evidence type="ECO:0000256" key="4">
    <source>
        <dbReference type="ARBA" id="ARBA00022597"/>
    </source>
</evidence>
<dbReference type="EMBL" id="ACIN03000013">
    <property type="protein sequence ID" value="ESK65366.1"/>
    <property type="molecule type" value="Genomic_DNA"/>
</dbReference>
<gene>
    <name evidence="9" type="ORF">GCWU000182_001527</name>
</gene>
<evidence type="ECO:0000259" key="8">
    <source>
        <dbReference type="PROSITE" id="PS51101"/>
    </source>
</evidence>
<dbReference type="eggNOG" id="COG3444">
    <property type="taxonomic scope" value="Bacteria"/>
</dbReference>
<keyword evidence="3" id="KW-0963">Cytoplasm</keyword>
<comment type="caution">
    <text evidence="9">The sequence shown here is derived from an EMBL/GenBank/DDBJ whole genome shotgun (WGS) entry which is preliminary data.</text>
</comment>
<evidence type="ECO:0000256" key="5">
    <source>
        <dbReference type="ARBA" id="ARBA00022679"/>
    </source>
</evidence>